<sequence>MPTRNGDNHRQEFADNSDKDGNSDGSSSTKQDAASSSIISEVEKRTFRSFNNRKPKRQRKELRNVINIISAKYGPCESLSTDAISAISSDTDDDSNVQRRQQIPFTRECSPFLRALLVQIRQSETGEGDDGAAYPKVFQYTQHHDHCEGVTFPSIVDGKPHAFVHLLGGGRGKLSMNAMFGDPCPGTSKRLHVHYTVTETMDTNEEGTVVTESRRRTEVHHVSFAEHEPVKLRRCLKLAVLNLTDERSPNFGETLTNQSPKSTEPSMDEKSTVATNTQEVALPLVLPYLEVRERIKCSLISKCWRRIIQEWGVATVIDANDPGTMGTGGGDTDGLRQQYLNRPVFRGLVAHSYSSLHSLFLSGFQQLEQDDLHPALLHLHNLSTLDITRCTNLDDSTLKLVAKYNSDTIRVLYLKGLFNVTDDGLKAICFSCLQLEVLDVSQIMNITDESGTAIQHLTMLRALFLRDNYQLTNTSLDAITQHCVKLRQLTLWGLIGIRRLQFTDVNSGKITMLNLWGCHNLGNDLALALDSMSLSSLILSECHQLTDEFILAISTAPGLQNLQHLHLRYLKKLSDASLDAISKNFRRLYSLDLSFCSSITATGIYRLLNQSRDNLVELRLKSIRNLDVAYSSRQNTNERNDRRDHTGHWILNALRPIVHSNVDHTLCVLDVRHCGGQPCIERPYDEKDLFVVGMSKLKFEQTVPGFFSRTPSVHVREFHHNLVMVAKV</sequence>
<gene>
    <name evidence="3" type="ORF">IV203_012415</name>
</gene>
<dbReference type="SMART" id="SM00367">
    <property type="entry name" value="LRR_CC"/>
    <property type="match status" value="6"/>
</dbReference>
<feature type="compositionally biased region" description="Basic and acidic residues" evidence="1">
    <location>
        <begin position="1"/>
        <end position="22"/>
    </location>
</feature>
<dbReference type="Proteomes" id="UP000693970">
    <property type="component" value="Unassembled WGS sequence"/>
</dbReference>
<comment type="caution">
    <text evidence="3">The sequence shown here is derived from an EMBL/GenBank/DDBJ whole genome shotgun (WGS) entry which is preliminary data.</text>
</comment>
<dbReference type="InterPro" id="IPR006553">
    <property type="entry name" value="Leu-rich_rpt_Cys-con_subtyp"/>
</dbReference>
<evidence type="ECO:0000313" key="4">
    <source>
        <dbReference type="Proteomes" id="UP000693970"/>
    </source>
</evidence>
<dbReference type="AlphaFoldDB" id="A0A9K3KVG0"/>
<reference evidence="3" key="2">
    <citation type="submission" date="2021-04" db="EMBL/GenBank/DDBJ databases">
        <authorList>
            <person name="Podell S."/>
        </authorList>
    </citation>
    <scope>NUCLEOTIDE SEQUENCE</scope>
    <source>
        <strain evidence="3">Hildebrandi</strain>
    </source>
</reference>
<feature type="compositionally biased region" description="Low complexity" evidence="1">
    <location>
        <begin position="23"/>
        <end position="37"/>
    </location>
</feature>
<dbReference type="PANTHER" id="PTHR13318">
    <property type="entry name" value="PARTNER OF PAIRED, ISOFORM B-RELATED"/>
    <property type="match status" value="1"/>
</dbReference>
<dbReference type="OrthoDB" id="550575at2759"/>
<dbReference type="GO" id="GO:0031146">
    <property type="term" value="P:SCF-dependent proteasomal ubiquitin-dependent protein catabolic process"/>
    <property type="evidence" value="ECO:0007669"/>
    <property type="project" value="TreeGrafter"/>
</dbReference>
<dbReference type="Pfam" id="PF25372">
    <property type="entry name" value="DUF7885"/>
    <property type="match status" value="1"/>
</dbReference>
<feature type="compositionally biased region" description="Polar residues" evidence="1">
    <location>
        <begin position="251"/>
        <end position="265"/>
    </location>
</feature>
<reference evidence="3" key="1">
    <citation type="journal article" date="2021" name="Sci. Rep.">
        <title>Diploid genomic architecture of Nitzschia inconspicua, an elite biomass production diatom.</title>
        <authorList>
            <person name="Oliver A."/>
            <person name="Podell S."/>
            <person name="Pinowska A."/>
            <person name="Traller J.C."/>
            <person name="Smith S.R."/>
            <person name="McClure R."/>
            <person name="Beliaev A."/>
            <person name="Bohutskyi P."/>
            <person name="Hill E.A."/>
            <person name="Rabines A."/>
            <person name="Zheng H."/>
            <person name="Allen L.Z."/>
            <person name="Kuo A."/>
            <person name="Grigoriev I.V."/>
            <person name="Allen A.E."/>
            <person name="Hazlebeck D."/>
            <person name="Allen E.E."/>
        </authorList>
    </citation>
    <scope>NUCLEOTIDE SEQUENCE</scope>
    <source>
        <strain evidence="3">Hildebrandi</strain>
    </source>
</reference>
<protein>
    <recommendedName>
        <fullName evidence="2">F-box/LRR-repeat protein 15-like leucin rich repeat domain-containing protein</fullName>
    </recommendedName>
</protein>
<proteinExistence type="predicted"/>
<dbReference type="EMBL" id="JAGRRH010000019">
    <property type="protein sequence ID" value="KAG7349818.1"/>
    <property type="molecule type" value="Genomic_DNA"/>
</dbReference>
<feature type="region of interest" description="Disordered" evidence="1">
    <location>
        <begin position="249"/>
        <end position="274"/>
    </location>
</feature>
<name>A0A9K3KVG0_9STRA</name>
<accession>A0A9K3KVG0</accession>
<organism evidence="3 4">
    <name type="scientific">Nitzschia inconspicua</name>
    <dbReference type="NCBI Taxonomy" id="303405"/>
    <lineage>
        <taxon>Eukaryota</taxon>
        <taxon>Sar</taxon>
        <taxon>Stramenopiles</taxon>
        <taxon>Ochrophyta</taxon>
        <taxon>Bacillariophyta</taxon>
        <taxon>Bacillariophyceae</taxon>
        <taxon>Bacillariophycidae</taxon>
        <taxon>Bacillariales</taxon>
        <taxon>Bacillariaceae</taxon>
        <taxon>Nitzschia</taxon>
    </lineage>
</organism>
<evidence type="ECO:0000256" key="1">
    <source>
        <dbReference type="SAM" id="MobiDB-lite"/>
    </source>
</evidence>
<dbReference type="GO" id="GO:0019005">
    <property type="term" value="C:SCF ubiquitin ligase complex"/>
    <property type="evidence" value="ECO:0007669"/>
    <property type="project" value="TreeGrafter"/>
</dbReference>
<evidence type="ECO:0000259" key="2">
    <source>
        <dbReference type="Pfam" id="PF25372"/>
    </source>
</evidence>
<dbReference type="InterPro" id="IPR057207">
    <property type="entry name" value="FBXL15_LRR"/>
</dbReference>
<evidence type="ECO:0000313" key="3">
    <source>
        <dbReference type="EMBL" id="KAG7349818.1"/>
    </source>
</evidence>
<keyword evidence="4" id="KW-1185">Reference proteome</keyword>
<feature type="region of interest" description="Disordered" evidence="1">
    <location>
        <begin position="1"/>
        <end position="41"/>
    </location>
</feature>
<feature type="domain" description="F-box/LRR-repeat protein 15-like leucin rich repeat" evidence="2">
    <location>
        <begin position="473"/>
        <end position="632"/>
    </location>
</feature>